<dbReference type="GO" id="GO:0003725">
    <property type="term" value="F:double-stranded RNA binding"/>
    <property type="evidence" value="ECO:0007669"/>
    <property type="project" value="InterPro"/>
</dbReference>
<feature type="region of interest" description="Disordered" evidence="1">
    <location>
        <begin position="107"/>
        <end position="204"/>
    </location>
</feature>
<protein>
    <submittedName>
        <fullName evidence="3">PRKR-interacting protein 1</fullName>
    </submittedName>
</protein>
<reference evidence="3" key="2">
    <citation type="submission" date="2016-06" db="UniProtKB">
        <authorList>
            <consortium name="WormBaseParasite"/>
        </authorList>
    </citation>
    <scope>IDENTIFICATION</scope>
</reference>
<dbReference type="PANTHER" id="PTHR13507:SF0">
    <property type="entry name" value="PRKR-INTERACTING PROTEIN 1"/>
    <property type="match status" value="1"/>
</dbReference>
<feature type="compositionally biased region" description="Basic and acidic residues" evidence="1">
    <location>
        <begin position="107"/>
        <end position="119"/>
    </location>
</feature>
<dbReference type="GO" id="GO:0019901">
    <property type="term" value="F:protein kinase binding"/>
    <property type="evidence" value="ECO:0007669"/>
    <property type="project" value="TreeGrafter"/>
</dbReference>
<evidence type="ECO:0000313" key="2">
    <source>
        <dbReference type="Proteomes" id="UP000050741"/>
    </source>
</evidence>
<feature type="compositionally biased region" description="Gly residues" evidence="1">
    <location>
        <begin position="194"/>
        <end position="204"/>
    </location>
</feature>
<dbReference type="Proteomes" id="UP000050741">
    <property type="component" value="Unassembled WGS sequence"/>
</dbReference>
<keyword evidence="2" id="KW-1185">Reference proteome</keyword>
<evidence type="ECO:0000313" key="3">
    <source>
        <dbReference type="WBParaSite" id="GPLIN_000462000"/>
    </source>
</evidence>
<feature type="compositionally biased region" description="Low complexity" evidence="1">
    <location>
        <begin position="145"/>
        <end position="155"/>
    </location>
</feature>
<proteinExistence type="predicted"/>
<evidence type="ECO:0000256" key="1">
    <source>
        <dbReference type="SAM" id="MobiDB-lite"/>
    </source>
</evidence>
<dbReference type="AlphaFoldDB" id="A0A183BVI2"/>
<dbReference type="WBParaSite" id="GPLIN_000462000">
    <property type="protein sequence ID" value="GPLIN_000462000"/>
    <property type="gene ID" value="GPLIN_000462000"/>
</dbReference>
<dbReference type="Pfam" id="PF06658">
    <property type="entry name" value="DUF1168"/>
    <property type="match status" value="1"/>
</dbReference>
<accession>A0A183BVI2</accession>
<name>A0A183BVI2_GLOPA</name>
<feature type="compositionally biased region" description="Basic residues" evidence="1">
    <location>
        <begin position="120"/>
        <end position="141"/>
    </location>
</feature>
<dbReference type="InterPro" id="IPR009548">
    <property type="entry name" value="Prkrip1"/>
</dbReference>
<dbReference type="GO" id="GO:0005730">
    <property type="term" value="C:nucleolus"/>
    <property type="evidence" value="ECO:0007669"/>
    <property type="project" value="TreeGrafter"/>
</dbReference>
<sequence length="204" mass="23382">MVVLSLTFSAIAYSGYASRAKTAYDLTRIRLKRLEKNIDKPVPIPMRREEPKPKPPPEFVRNVVGSSAAAGSAEFHIFRNNKRRELERLEYIEKMAVKDELDKAFEEKQRTRKEEQEKKSSKKRMKRLRQKALRKRARTDKKSRLSTSSSSSSLSGEENEPQQQNDVEAGDDPTTQQREEGDDIQIVQRRATDGEGGTNGEEKD</sequence>
<dbReference type="PANTHER" id="PTHR13507">
    <property type="entry name" value="PRKR-INTERACTING PROTEIN 1"/>
    <property type="match status" value="1"/>
</dbReference>
<organism evidence="2 3">
    <name type="scientific">Globodera pallida</name>
    <name type="common">Potato cyst nematode worm</name>
    <name type="synonym">Heterodera pallida</name>
    <dbReference type="NCBI Taxonomy" id="36090"/>
    <lineage>
        <taxon>Eukaryota</taxon>
        <taxon>Metazoa</taxon>
        <taxon>Ecdysozoa</taxon>
        <taxon>Nematoda</taxon>
        <taxon>Chromadorea</taxon>
        <taxon>Rhabditida</taxon>
        <taxon>Tylenchina</taxon>
        <taxon>Tylenchomorpha</taxon>
        <taxon>Tylenchoidea</taxon>
        <taxon>Heteroderidae</taxon>
        <taxon>Heteroderinae</taxon>
        <taxon>Globodera</taxon>
    </lineage>
</organism>
<reference evidence="2" key="1">
    <citation type="submission" date="2014-05" db="EMBL/GenBank/DDBJ databases">
        <title>The genome and life-stage specific transcriptomes of Globodera pallida elucidate key aspects of plant parasitism by a cyst nematode.</title>
        <authorList>
            <person name="Cotton J.A."/>
            <person name="Lilley C.J."/>
            <person name="Jones L.M."/>
            <person name="Kikuchi T."/>
            <person name="Reid A.J."/>
            <person name="Thorpe P."/>
            <person name="Tsai I.J."/>
            <person name="Beasley H."/>
            <person name="Blok V."/>
            <person name="Cock P.J.A."/>
            <person name="Van den Akker S.E."/>
            <person name="Holroyd N."/>
            <person name="Hunt M."/>
            <person name="Mantelin S."/>
            <person name="Naghra H."/>
            <person name="Pain A."/>
            <person name="Palomares-Rius J.E."/>
            <person name="Zarowiecki M."/>
            <person name="Berriman M."/>
            <person name="Jones J.T."/>
            <person name="Urwin P.E."/>
        </authorList>
    </citation>
    <scope>NUCLEOTIDE SEQUENCE [LARGE SCALE GENOMIC DNA]</scope>
    <source>
        <strain evidence="2">Lindley</strain>
    </source>
</reference>
<dbReference type="GO" id="GO:0004860">
    <property type="term" value="F:protein kinase inhibitor activity"/>
    <property type="evidence" value="ECO:0007669"/>
    <property type="project" value="TreeGrafter"/>
</dbReference>